<evidence type="ECO:0000259" key="2">
    <source>
        <dbReference type="PROSITE" id="PS50846"/>
    </source>
</evidence>
<dbReference type="CDD" id="cd00371">
    <property type="entry name" value="HMA"/>
    <property type="match status" value="1"/>
</dbReference>
<dbReference type="STRING" id="1224947.SAMN05216480_101333"/>
<keyword evidence="1" id="KW-0732">Signal</keyword>
<dbReference type="PROSITE" id="PS51257">
    <property type="entry name" value="PROKAR_LIPOPROTEIN"/>
    <property type="match status" value="1"/>
</dbReference>
<accession>A0A1I7EW60</accession>
<dbReference type="InterPro" id="IPR036163">
    <property type="entry name" value="HMA_dom_sf"/>
</dbReference>
<keyword evidence="4" id="KW-1185">Reference proteome</keyword>
<dbReference type="Gene3D" id="3.30.70.100">
    <property type="match status" value="1"/>
</dbReference>
<gene>
    <name evidence="3" type="ORF">SAMN05216480_101333</name>
</gene>
<evidence type="ECO:0000256" key="1">
    <source>
        <dbReference type="SAM" id="SignalP"/>
    </source>
</evidence>
<name>A0A1I7EW60_9FLAO</name>
<dbReference type="AlphaFoldDB" id="A0A1I7EW60"/>
<protein>
    <submittedName>
        <fullName evidence="3">Heavy-metal-associated domain-containing protein</fullName>
    </submittedName>
</protein>
<feature type="signal peptide" evidence="1">
    <location>
        <begin position="1"/>
        <end position="19"/>
    </location>
</feature>
<evidence type="ECO:0000313" key="4">
    <source>
        <dbReference type="Proteomes" id="UP000199138"/>
    </source>
</evidence>
<feature type="domain" description="HMA" evidence="2">
    <location>
        <begin position="36"/>
        <end position="103"/>
    </location>
</feature>
<evidence type="ECO:0000313" key="3">
    <source>
        <dbReference type="EMBL" id="SFU28188.1"/>
    </source>
</evidence>
<organism evidence="3 4">
    <name type="scientific">Pustulibacterium marinum</name>
    <dbReference type="NCBI Taxonomy" id="1224947"/>
    <lineage>
        <taxon>Bacteria</taxon>
        <taxon>Pseudomonadati</taxon>
        <taxon>Bacteroidota</taxon>
        <taxon>Flavobacteriia</taxon>
        <taxon>Flavobacteriales</taxon>
        <taxon>Flavobacteriaceae</taxon>
        <taxon>Pustulibacterium</taxon>
    </lineage>
</organism>
<dbReference type="InterPro" id="IPR006121">
    <property type="entry name" value="HMA_dom"/>
</dbReference>
<dbReference type="GO" id="GO:0046872">
    <property type="term" value="F:metal ion binding"/>
    <property type="evidence" value="ECO:0007669"/>
    <property type="project" value="InterPro"/>
</dbReference>
<dbReference type="RefSeq" id="WP_093022101.1">
    <property type="nucleotide sequence ID" value="NZ_FPBK01000001.1"/>
</dbReference>
<dbReference type="PROSITE" id="PS50846">
    <property type="entry name" value="HMA_2"/>
    <property type="match status" value="1"/>
</dbReference>
<reference evidence="3 4" key="1">
    <citation type="submission" date="2016-10" db="EMBL/GenBank/DDBJ databases">
        <authorList>
            <person name="de Groot N.N."/>
        </authorList>
    </citation>
    <scope>NUCLEOTIDE SEQUENCE [LARGE SCALE GENOMIC DNA]</scope>
    <source>
        <strain evidence="3 4">CGMCC 1.12333</strain>
    </source>
</reference>
<dbReference type="SUPFAM" id="SSF55008">
    <property type="entry name" value="HMA, heavy metal-associated domain"/>
    <property type="match status" value="1"/>
</dbReference>
<proteinExistence type="predicted"/>
<sequence>MKFCHFLSLLLIISFTSISCTTKSAGNNAKLEQVFQQTSFNIEEVYPTENYIEKIKNSITSLPGIDNISIQEPENLVIVTYDASVLTLENIATAVTTLEKGHSLKVYNMQIIAN</sequence>
<dbReference type="Proteomes" id="UP000199138">
    <property type="component" value="Unassembled WGS sequence"/>
</dbReference>
<feature type="chain" id="PRO_5011607780" evidence="1">
    <location>
        <begin position="20"/>
        <end position="114"/>
    </location>
</feature>
<dbReference type="EMBL" id="FPBK01000001">
    <property type="protein sequence ID" value="SFU28188.1"/>
    <property type="molecule type" value="Genomic_DNA"/>
</dbReference>
<dbReference type="Pfam" id="PF00403">
    <property type="entry name" value="HMA"/>
    <property type="match status" value="1"/>
</dbReference>